<dbReference type="RefSeq" id="XP_021869878.1">
    <property type="nucleotide sequence ID" value="XM_022016426.1"/>
</dbReference>
<sequence>MAVVEDVPDESEIPLKHPSEIRNQSAREPLVELSSGSNLRQRRVQAGADSEDVEHDEEELKAVDANGSALKSIMTGGEDVTPEWFDIGIMTVPFVFLYLLLDILVHLQYQHRPTVEHLTMNLIKAVPTLGVIMYYTTKHSSHFLTNSLLMSASVISGCRLIWLVNMAGWSLTTDQAPAMGTIWILTIVQLPLSRALIALGIVAGWTKYAGMKISP</sequence>
<dbReference type="EMBL" id="NBSH01000010">
    <property type="protein sequence ID" value="ORX35714.1"/>
    <property type="molecule type" value="Genomic_DNA"/>
</dbReference>
<feature type="transmembrane region" description="Helical" evidence="2">
    <location>
        <begin position="182"/>
        <end position="205"/>
    </location>
</feature>
<organism evidence="4 5">
    <name type="scientific">Kockovaella imperatae</name>
    <dbReference type="NCBI Taxonomy" id="4999"/>
    <lineage>
        <taxon>Eukaryota</taxon>
        <taxon>Fungi</taxon>
        <taxon>Dikarya</taxon>
        <taxon>Basidiomycota</taxon>
        <taxon>Agaricomycotina</taxon>
        <taxon>Tremellomycetes</taxon>
        <taxon>Tremellales</taxon>
        <taxon>Cuniculitremaceae</taxon>
        <taxon>Kockovaella</taxon>
    </lineage>
</organism>
<dbReference type="Proteomes" id="UP000193218">
    <property type="component" value="Unassembled WGS sequence"/>
</dbReference>
<dbReference type="STRING" id="4999.A0A1Y1UDX0"/>
<feature type="compositionally biased region" description="Acidic residues" evidence="1">
    <location>
        <begin position="1"/>
        <end position="12"/>
    </location>
</feature>
<dbReference type="InterPro" id="IPR056136">
    <property type="entry name" value="DUF7719"/>
</dbReference>
<evidence type="ECO:0000259" key="3">
    <source>
        <dbReference type="Pfam" id="PF24841"/>
    </source>
</evidence>
<feature type="transmembrane region" description="Helical" evidence="2">
    <location>
        <begin position="84"/>
        <end position="105"/>
    </location>
</feature>
<accession>A0A1Y1UDX0</accession>
<proteinExistence type="predicted"/>
<keyword evidence="2" id="KW-0812">Transmembrane</keyword>
<feature type="compositionally biased region" description="Acidic residues" evidence="1">
    <location>
        <begin position="49"/>
        <end position="59"/>
    </location>
</feature>
<feature type="region of interest" description="Disordered" evidence="1">
    <location>
        <begin position="1"/>
        <end position="60"/>
    </location>
</feature>
<dbReference type="InParanoid" id="A0A1Y1UDX0"/>
<gene>
    <name evidence="4" type="ORF">BD324DRAFT_631360</name>
</gene>
<evidence type="ECO:0000256" key="2">
    <source>
        <dbReference type="SAM" id="Phobius"/>
    </source>
</evidence>
<evidence type="ECO:0000313" key="4">
    <source>
        <dbReference type="EMBL" id="ORX35714.1"/>
    </source>
</evidence>
<evidence type="ECO:0000256" key="1">
    <source>
        <dbReference type="SAM" id="MobiDB-lite"/>
    </source>
</evidence>
<evidence type="ECO:0000313" key="5">
    <source>
        <dbReference type="Proteomes" id="UP000193218"/>
    </source>
</evidence>
<feature type="transmembrane region" description="Helical" evidence="2">
    <location>
        <begin position="143"/>
        <end position="162"/>
    </location>
</feature>
<keyword evidence="2" id="KW-1133">Transmembrane helix</keyword>
<dbReference type="OrthoDB" id="5597489at2759"/>
<dbReference type="PANTHER" id="PTHR37846">
    <property type="entry name" value="YALI0B21296P"/>
    <property type="match status" value="1"/>
</dbReference>
<protein>
    <recommendedName>
        <fullName evidence="3">DUF7719 domain-containing protein</fullName>
    </recommendedName>
</protein>
<feature type="domain" description="DUF7719" evidence="3">
    <location>
        <begin position="146"/>
        <end position="213"/>
    </location>
</feature>
<reference evidence="4 5" key="1">
    <citation type="submission" date="2017-03" db="EMBL/GenBank/DDBJ databases">
        <title>Widespread Adenine N6-methylation of Active Genes in Fungi.</title>
        <authorList>
            <consortium name="DOE Joint Genome Institute"/>
            <person name="Mondo S.J."/>
            <person name="Dannebaum R.O."/>
            <person name="Kuo R.C."/>
            <person name="Louie K.B."/>
            <person name="Bewick A.J."/>
            <person name="Labutti K."/>
            <person name="Haridas S."/>
            <person name="Kuo A."/>
            <person name="Salamov A."/>
            <person name="Ahrendt S.R."/>
            <person name="Lau R."/>
            <person name="Bowen B.P."/>
            <person name="Lipzen A."/>
            <person name="Sullivan W."/>
            <person name="Andreopoulos W.B."/>
            <person name="Clum A."/>
            <person name="Lindquist E."/>
            <person name="Daum C."/>
            <person name="Northen T.R."/>
            <person name="Ramamoorthy G."/>
            <person name="Schmitz R.J."/>
            <person name="Gryganskyi A."/>
            <person name="Culley D."/>
            <person name="Magnuson J."/>
            <person name="James T.Y."/>
            <person name="O'Malley M.A."/>
            <person name="Stajich J.E."/>
            <person name="Spatafora J.W."/>
            <person name="Visel A."/>
            <person name="Grigoriev I.V."/>
        </authorList>
    </citation>
    <scope>NUCLEOTIDE SEQUENCE [LARGE SCALE GENOMIC DNA]</scope>
    <source>
        <strain evidence="4 5">NRRL Y-17943</strain>
    </source>
</reference>
<keyword evidence="2" id="KW-0472">Membrane</keyword>
<dbReference type="Pfam" id="PF24841">
    <property type="entry name" value="DUF7719"/>
    <property type="match status" value="1"/>
</dbReference>
<name>A0A1Y1UDX0_9TREE</name>
<comment type="caution">
    <text evidence="4">The sequence shown here is derived from an EMBL/GenBank/DDBJ whole genome shotgun (WGS) entry which is preliminary data.</text>
</comment>
<dbReference type="AlphaFoldDB" id="A0A1Y1UDX0"/>
<keyword evidence="5" id="KW-1185">Reference proteome</keyword>
<dbReference type="GeneID" id="33558235"/>
<dbReference type="PANTHER" id="PTHR37846:SF1">
    <property type="entry name" value="DEACETYLASE-LIKE PROTEIN"/>
    <property type="match status" value="1"/>
</dbReference>